<comment type="similarity">
    <text evidence="1">Belongs to the eukaryotic initiation factor 4G family.</text>
</comment>
<keyword evidence="3" id="KW-0810">Translation regulation</keyword>
<evidence type="ECO:0000313" key="8">
    <source>
        <dbReference type="Proteomes" id="UP001415857"/>
    </source>
</evidence>
<feature type="region of interest" description="Disordered" evidence="5">
    <location>
        <begin position="936"/>
        <end position="984"/>
    </location>
</feature>
<dbReference type="PROSITE" id="PS51366">
    <property type="entry name" value="MI"/>
    <property type="match status" value="1"/>
</dbReference>
<feature type="compositionally biased region" description="Polar residues" evidence="5">
    <location>
        <begin position="48"/>
        <end position="63"/>
    </location>
</feature>
<evidence type="ECO:0000256" key="5">
    <source>
        <dbReference type="SAM" id="MobiDB-lite"/>
    </source>
</evidence>
<comment type="caution">
    <text evidence="7">The sequence shown here is derived from an EMBL/GenBank/DDBJ whole genome shotgun (WGS) entry which is preliminary data.</text>
</comment>
<evidence type="ECO:0000256" key="3">
    <source>
        <dbReference type="ARBA" id="ARBA00022845"/>
    </source>
</evidence>
<name>A0AAP0RAP4_LIQFO</name>
<feature type="region of interest" description="Disordered" evidence="5">
    <location>
        <begin position="1049"/>
        <end position="1150"/>
    </location>
</feature>
<keyword evidence="2" id="KW-0396">Initiation factor</keyword>
<dbReference type="EMBL" id="JBBPBK010000012">
    <property type="protein sequence ID" value="KAK9274050.1"/>
    <property type="molecule type" value="Genomic_DNA"/>
</dbReference>
<feature type="region of interest" description="Disordered" evidence="5">
    <location>
        <begin position="676"/>
        <end position="706"/>
    </location>
</feature>
<feature type="compositionally biased region" description="Low complexity" evidence="5">
    <location>
        <begin position="20"/>
        <end position="32"/>
    </location>
</feature>
<feature type="compositionally biased region" description="Polar residues" evidence="5">
    <location>
        <begin position="246"/>
        <end position="255"/>
    </location>
</feature>
<feature type="region of interest" description="Disordered" evidence="5">
    <location>
        <begin position="1"/>
        <end position="255"/>
    </location>
</feature>
<feature type="region of interest" description="Disordered" evidence="5">
    <location>
        <begin position="504"/>
        <end position="523"/>
    </location>
</feature>
<dbReference type="GO" id="GO:0016281">
    <property type="term" value="C:eukaryotic translation initiation factor 4F complex"/>
    <property type="evidence" value="ECO:0007669"/>
    <property type="project" value="TreeGrafter"/>
</dbReference>
<dbReference type="SMART" id="SM00544">
    <property type="entry name" value="MA3"/>
    <property type="match status" value="1"/>
</dbReference>
<evidence type="ECO:0000256" key="2">
    <source>
        <dbReference type="ARBA" id="ARBA00022540"/>
    </source>
</evidence>
<dbReference type="SUPFAM" id="SSF48371">
    <property type="entry name" value="ARM repeat"/>
    <property type="match status" value="1"/>
</dbReference>
<dbReference type="InterPro" id="IPR016024">
    <property type="entry name" value="ARM-type_fold"/>
</dbReference>
<dbReference type="GO" id="GO:0003729">
    <property type="term" value="F:mRNA binding"/>
    <property type="evidence" value="ECO:0007669"/>
    <property type="project" value="TreeGrafter"/>
</dbReference>
<feature type="region of interest" description="Disordered" evidence="5">
    <location>
        <begin position="834"/>
        <end position="863"/>
    </location>
</feature>
<feature type="compositionally biased region" description="Basic and acidic residues" evidence="5">
    <location>
        <begin position="1118"/>
        <end position="1128"/>
    </location>
</feature>
<evidence type="ECO:0000256" key="4">
    <source>
        <dbReference type="ARBA" id="ARBA00022917"/>
    </source>
</evidence>
<feature type="compositionally biased region" description="Basic and acidic residues" evidence="5">
    <location>
        <begin position="384"/>
        <end position="394"/>
    </location>
</feature>
<feature type="compositionally biased region" description="Low complexity" evidence="5">
    <location>
        <begin position="696"/>
        <end position="706"/>
    </location>
</feature>
<gene>
    <name evidence="7" type="ORF">L1049_018864</name>
</gene>
<dbReference type="GO" id="GO:0003743">
    <property type="term" value="F:translation initiation factor activity"/>
    <property type="evidence" value="ECO:0007669"/>
    <property type="project" value="UniProtKB-KW"/>
</dbReference>
<dbReference type="Proteomes" id="UP001415857">
    <property type="component" value="Unassembled WGS sequence"/>
</dbReference>
<protein>
    <recommendedName>
        <fullName evidence="6">MI domain-containing protein</fullName>
    </recommendedName>
</protein>
<dbReference type="PANTHER" id="PTHR23253">
    <property type="entry name" value="EUKARYOTIC TRANSLATION INITIATION FACTOR 4 GAMMA"/>
    <property type="match status" value="1"/>
</dbReference>
<dbReference type="PANTHER" id="PTHR23253:SF9">
    <property type="entry name" value="EUKARYOTIC TRANSLATION INITIATION FACTOR 4 GAMMA 2"/>
    <property type="match status" value="1"/>
</dbReference>
<dbReference type="Pfam" id="PF02847">
    <property type="entry name" value="MA3"/>
    <property type="match status" value="1"/>
</dbReference>
<keyword evidence="4" id="KW-0648">Protein biosynthesis</keyword>
<evidence type="ECO:0000259" key="6">
    <source>
        <dbReference type="PROSITE" id="PS51366"/>
    </source>
</evidence>
<feature type="compositionally biased region" description="Polar residues" evidence="5">
    <location>
        <begin position="1072"/>
        <end position="1083"/>
    </location>
</feature>
<keyword evidence="8" id="KW-1185">Reference proteome</keyword>
<feature type="compositionally biased region" description="Polar residues" evidence="5">
    <location>
        <begin position="1098"/>
        <end position="1110"/>
    </location>
</feature>
<evidence type="ECO:0000313" key="7">
    <source>
        <dbReference type="EMBL" id="KAK9274050.1"/>
    </source>
</evidence>
<feature type="compositionally biased region" description="Basic and acidic residues" evidence="5">
    <location>
        <begin position="573"/>
        <end position="588"/>
    </location>
</feature>
<feature type="compositionally biased region" description="Polar residues" evidence="5">
    <location>
        <begin position="70"/>
        <end position="90"/>
    </location>
</feature>
<feature type="region of interest" description="Disordered" evidence="5">
    <location>
        <begin position="384"/>
        <end position="408"/>
    </location>
</feature>
<dbReference type="Gene3D" id="1.25.40.180">
    <property type="match status" value="1"/>
</dbReference>
<dbReference type="GO" id="GO:0006417">
    <property type="term" value="P:regulation of translation"/>
    <property type="evidence" value="ECO:0007669"/>
    <property type="project" value="UniProtKB-KW"/>
</dbReference>
<dbReference type="FunFam" id="1.25.40.180:FF:000034">
    <property type="entry name" value="Eukaryotic translation initiation factor 4G"/>
    <property type="match status" value="1"/>
</dbReference>
<accession>A0AAP0RAP4</accession>
<feature type="compositionally biased region" description="Polar residues" evidence="5">
    <location>
        <begin position="945"/>
        <end position="962"/>
    </location>
</feature>
<feature type="region of interest" description="Disordered" evidence="5">
    <location>
        <begin position="565"/>
        <end position="601"/>
    </location>
</feature>
<sequence length="1346" mass="144215">MSLNQSRSEKNESQFRKSGRSGSYGSQQRSFSGKGGGSGGGTAHPPATSLSSNRSFKKSNNAQGGHPRINVSTVNSESGNASTTPHSVQNGAHVLPPLHGASDGPVAGVAAKPIESSSTQKSNRAVPKAPSSQSSTVSCDATAPTTPAKAPGDASRPFALQFGSISPGFMNGMQIPARTNSAPPNLDEQKRDQARPDSFISVPTLPIPSVPKQQLPRKDVGAVDQSNTVEAHPMPKAKKDVHVTSAPASTQTQKPSVLPMAGISMQMPFHHPQVPLQFGGPNPHPQIQSHGMTPTSLQMPLPMPLPMGNASQVQQQVFVSSLQHHPMQPQAIMHQGQSLSFTTQMGPQLAPQLGNMGISIPPPFPQQQAGKFGAPRKAVKITHPDTHEELRLDDASLGPRSHSNVPPQSQPIASFTPGHSLNYYANSVQCQFHVFPSSKFPDNSQFSGSETGAPITGTTELPNLEYARDVHNVISSAPTGTVQVSVKPSAGSIGDKVTDSSLSISSHAVGKESSLQQPKPGKEVLTSMSVPVASKQSAGAFAAASVESLVSNTLSSASIAPSEESTLVLTNTEGRRRETLSRSNSMKDHQKKPGKKGHTQQQYQEAVKVCWNLPVNCQSTIGDVTLDASELRTDSIREGSICVPPEVSAAGNIIDTLDAVRHVKQDDFKMQDGQLKHETVRTEEQEKTKLLEEPKQNSSSLEISSESISPKVREVVKQTKQDSVLKATNVSNEIGSSETSQRELDEPRSCPTTIDRLSDNLMMSTSTISESIINAEASTSSIVSSTISHGVEASTLNSSSSISDCMGSEETAVTKSGISDQDSALVSTPYLPETTLKNEGEGAENNGGVLVSPLASDRRGSGMVDDDKWSKLAGHFAPGRDLRLDIGHGGNLLGFRPGQGGNYGVLRNPRVQTPIQYPGGILSGPMQSMGPKKIEEVHRDAAQERQAQSSRLTRGPGSNSSVRRGPPMDFGPRGSTMLSPSNAQMAGFRGIPTQVRGYGNQDVRLEERQLYEARTLSVPLPQRPVGDDPITLGPQGGLARGMSIRGPASMSTLADIPPSPADSRRMTAGLNGYSSVSERTTYSSREELMPRFNPERFVSSSAYEQSSGQERNVPYGNRDSRNLDRSFDRSLATSPPTRVQGPSFTQNVSSEKVWPEEHLRNMSIAAIKEFYSAKDEKEVALCIKDLNSPSFYPSMISLWIIDSFERKDMERDLLAKLLVNLAKPQDGMLTQVHLMKGFDSVLTTLEDAVNDAPKAAEFLGCIFAKVILENAISLGDIGQLIHRGGEEPGRLLKIGLAGDVLGSILERIQSDKGESVLKEIRSSSDLQVEDFRPPDPITSRKLEKFI</sequence>
<feature type="compositionally biased region" description="Gly residues" evidence="5">
    <location>
        <begin position="33"/>
        <end position="42"/>
    </location>
</feature>
<evidence type="ECO:0000256" key="1">
    <source>
        <dbReference type="ARBA" id="ARBA00005775"/>
    </source>
</evidence>
<feature type="compositionally biased region" description="Basic and acidic residues" evidence="5">
    <location>
        <begin position="676"/>
        <end position="695"/>
    </location>
</feature>
<feature type="compositionally biased region" description="Low complexity" evidence="5">
    <location>
        <begin position="141"/>
        <end position="151"/>
    </location>
</feature>
<feature type="domain" description="MI" evidence="6">
    <location>
        <begin position="1158"/>
        <end position="1282"/>
    </location>
</feature>
<dbReference type="InterPro" id="IPR003891">
    <property type="entry name" value="Initiation_fac_eIF4g_MI"/>
</dbReference>
<proteinExistence type="inferred from homology"/>
<feature type="region of interest" description="Disordered" evidence="5">
    <location>
        <begin position="728"/>
        <end position="749"/>
    </location>
</feature>
<feature type="compositionally biased region" description="Polar residues" evidence="5">
    <location>
        <begin position="130"/>
        <end position="139"/>
    </location>
</feature>
<feature type="compositionally biased region" description="Polar residues" evidence="5">
    <location>
        <begin position="1131"/>
        <end position="1150"/>
    </location>
</feature>
<reference evidence="7 8" key="1">
    <citation type="journal article" date="2024" name="Plant J.">
        <title>Genome sequences and population genomics reveal climatic adaptation and genomic divergence between two closely related sweetgum species.</title>
        <authorList>
            <person name="Xu W.Q."/>
            <person name="Ren C.Q."/>
            <person name="Zhang X.Y."/>
            <person name="Comes H.P."/>
            <person name="Liu X.H."/>
            <person name="Li Y.G."/>
            <person name="Kettle C.J."/>
            <person name="Jalonen R."/>
            <person name="Gaisberger H."/>
            <person name="Ma Y.Z."/>
            <person name="Qiu Y.X."/>
        </authorList>
    </citation>
    <scope>NUCLEOTIDE SEQUENCE [LARGE SCALE GENOMIC DNA]</scope>
    <source>
        <strain evidence="7">Hangzhou</strain>
    </source>
</reference>
<organism evidence="7 8">
    <name type="scientific">Liquidambar formosana</name>
    <name type="common">Formosan gum</name>
    <dbReference type="NCBI Taxonomy" id="63359"/>
    <lineage>
        <taxon>Eukaryota</taxon>
        <taxon>Viridiplantae</taxon>
        <taxon>Streptophyta</taxon>
        <taxon>Embryophyta</taxon>
        <taxon>Tracheophyta</taxon>
        <taxon>Spermatophyta</taxon>
        <taxon>Magnoliopsida</taxon>
        <taxon>eudicotyledons</taxon>
        <taxon>Gunneridae</taxon>
        <taxon>Pentapetalae</taxon>
        <taxon>Saxifragales</taxon>
        <taxon>Altingiaceae</taxon>
        <taxon>Liquidambar</taxon>
    </lineage>
</organism>
<feature type="compositionally biased region" description="Polar residues" evidence="5">
    <location>
        <begin position="728"/>
        <end position="739"/>
    </location>
</feature>
<feature type="compositionally biased region" description="Basic residues" evidence="5">
    <location>
        <begin position="589"/>
        <end position="598"/>
    </location>
</feature>